<accession>A0AAV4WCG8</accession>
<sequence length="245" mass="26858">MSKFHFHTPIWPNGRVSRTPYHRSEKIETVIAVEGGKTELQCDITPPPGGDEVALVLWYKDEHDAPLQPGQPAAGGCTRRSTPRARRSLGRAFLDMTARPTLLRLDRLKAEDEGIPPKKPVIKDNDGEVLQRVSPAHNLGSRQAFSYCELVEGFGVARRHVPGVSACGAQRAGSGPAGSGRLAQQLRLSCLQQQHLSASDHIGHGRHESQHWILKLEDTSDRDVSVAVRQFISSRCSICQDGQAP</sequence>
<keyword evidence="2" id="KW-1185">Reference proteome</keyword>
<gene>
    <name evidence="1" type="primary">AVEN_73306_1</name>
    <name evidence="1" type="ORF">CEXT_702901</name>
</gene>
<dbReference type="Proteomes" id="UP001054945">
    <property type="component" value="Unassembled WGS sequence"/>
</dbReference>
<dbReference type="Gene3D" id="2.60.40.10">
    <property type="entry name" value="Immunoglobulins"/>
    <property type="match status" value="1"/>
</dbReference>
<organism evidence="1 2">
    <name type="scientific">Caerostris extrusa</name>
    <name type="common">Bark spider</name>
    <name type="synonym">Caerostris bankana</name>
    <dbReference type="NCBI Taxonomy" id="172846"/>
    <lineage>
        <taxon>Eukaryota</taxon>
        <taxon>Metazoa</taxon>
        <taxon>Ecdysozoa</taxon>
        <taxon>Arthropoda</taxon>
        <taxon>Chelicerata</taxon>
        <taxon>Arachnida</taxon>
        <taxon>Araneae</taxon>
        <taxon>Araneomorphae</taxon>
        <taxon>Entelegynae</taxon>
        <taxon>Araneoidea</taxon>
        <taxon>Araneidae</taxon>
        <taxon>Caerostris</taxon>
    </lineage>
</organism>
<proteinExistence type="predicted"/>
<dbReference type="AlphaFoldDB" id="A0AAV4WCG8"/>
<name>A0AAV4WCG8_CAEEX</name>
<evidence type="ECO:0000313" key="2">
    <source>
        <dbReference type="Proteomes" id="UP001054945"/>
    </source>
</evidence>
<protein>
    <recommendedName>
        <fullName evidence="3">Ig-like domain-containing protein</fullName>
    </recommendedName>
</protein>
<evidence type="ECO:0008006" key="3">
    <source>
        <dbReference type="Google" id="ProtNLM"/>
    </source>
</evidence>
<dbReference type="EMBL" id="BPLR01015954">
    <property type="protein sequence ID" value="GIY80018.1"/>
    <property type="molecule type" value="Genomic_DNA"/>
</dbReference>
<evidence type="ECO:0000313" key="1">
    <source>
        <dbReference type="EMBL" id="GIY80018.1"/>
    </source>
</evidence>
<reference evidence="1 2" key="1">
    <citation type="submission" date="2021-06" db="EMBL/GenBank/DDBJ databases">
        <title>Caerostris extrusa draft genome.</title>
        <authorList>
            <person name="Kono N."/>
            <person name="Arakawa K."/>
        </authorList>
    </citation>
    <scope>NUCLEOTIDE SEQUENCE [LARGE SCALE GENOMIC DNA]</scope>
</reference>
<comment type="caution">
    <text evidence="1">The sequence shown here is derived from an EMBL/GenBank/DDBJ whole genome shotgun (WGS) entry which is preliminary data.</text>
</comment>
<dbReference type="InterPro" id="IPR013783">
    <property type="entry name" value="Ig-like_fold"/>
</dbReference>